<evidence type="ECO:0000313" key="3">
    <source>
        <dbReference type="EMBL" id="MBX48282.1"/>
    </source>
</evidence>
<evidence type="ECO:0000256" key="1">
    <source>
        <dbReference type="SAM" id="Coils"/>
    </source>
</evidence>
<dbReference type="PANTHER" id="PTHR35992">
    <property type="entry name" value="CYTOMATRIX PROTEIN-LIKE PROTEIN"/>
    <property type="match status" value="1"/>
</dbReference>
<protein>
    <submittedName>
        <fullName evidence="3">Cytomatrix family protein</fullName>
    </submittedName>
</protein>
<accession>A0A2P2P0Q3</accession>
<dbReference type="AlphaFoldDB" id="A0A2P2P0Q3"/>
<proteinExistence type="predicted"/>
<evidence type="ECO:0000256" key="2">
    <source>
        <dbReference type="SAM" id="MobiDB-lite"/>
    </source>
</evidence>
<dbReference type="EMBL" id="GGEC01067798">
    <property type="protein sequence ID" value="MBX48282.1"/>
    <property type="molecule type" value="Transcribed_RNA"/>
</dbReference>
<feature type="coiled-coil region" evidence="1">
    <location>
        <begin position="30"/>
        <end position="57"/>
    </location>
</feature>
<name>A0A2P2P0Q3_RHIMU</name>
<feature type="region of interest" description="Disordered" evidence="2">
    <location>
        <begin position="317"/>
        <end position="342"/>
    </location>
</feature>
<organism evidence="3">
    <name type="scientific">Rhizophora mucronata</name>
    <name type="common">Asiatic mangrove</name>
    <dbReference type="NCBI Taxonomy" id="61149"/>
    <lineage>
        <taxon>Eukaryota</taxon>
        <taxon>Viridiplantae</taxon>
        <taxon>Streptophyta</taxon>
        <taxon>Embryophyta</taxon>
        <taxon>Tracheophyta</taxon>
        <taxon>Spermatophyta</taxon>
        <taxon>Magnoliopsida</taxon>
        <taxon>eudicotyledons</taxon>
        <taxon>Gunneridae</taxon>
        <taxon>Pentapetalae</taxon>
        <taxon>rosids</taxon>
        <taxon>fabids</taxon>
        <taxon>Malpighiales</taxon>
        <taxon>Rhizophoraceae</taxon>
        <taxon>Rhizophora</taxon>
    </lineage>
</organism>
<dbReference type="PANTHER" id="PTHR35992:SF1">
    <property type="entry name" value="CYTOMATRIX PROTEIN-LIKE PROTEIN"/>
    <property type="match status" value="1"/>
</dbReference>
<reference evidence="3" key="1">
    <citation type="submission" date="2018-02" db="EMBL/GenBank/DDBJ databases">
        <title>Rhizophora mucronata_Transcriptome.</title>
        <authorList>
            <person name="Meera S.P."/>
            <person name="Sreeshan A."/>
            <person name="Augustine A."/>
        </authorList>
    </citation>
    <scope>NUCLEOTIDE SEQUENCE</scope>
    <source>
        <tissue evidence="3">Leaf</tissue>
    </source>
</reference>
<sequence>MVAITRYQASSLEVHRSQVYSDREKWNKIFTGLARLLKNQQEQLETLVQERKFLQDRINMQCERWVSDTRLYHDHISRMNEDLIGKEMERLLQASKSDLVAGFKHREASLHKLKLEQTEVELADFREWFHHFSLNLKSGSKDADLKKKEGRRSSLKSSDPKVLEGEVKRLRLEYEKLASEKSTEISALLKEKSFLWHQYNVLECNLTHKLKSKEAEVEMANEKIASVLAHVELLQSSNSEKDEMIGMLKTKIREMEADTNKSKEKIYKLSQQMELLRKFKSDQVTPALNRCNAEDKVSAWAVRSSGRDKHNIAVKKEASSVPVAVPPKDSEKGGRNSKRKAFGVTSIAETPKLFTSAFKVSKLKNSSTPKLFISTPLR</sequence>
<keyword evidence="1" id="KW-0175">Coiled coil</keyword>